<dbReference type="EMBL" id="JAINDJ010000006">
    <property type="protein sequence ID" value="KAG9443919.1"/>
    <property type="molecule type" value="Genomic_DNA"/>
</dbReference>
<protein>
    <submittedName>
        <fullName evidence="1">Uncharacterized protein</fullName>
    </submittedName>
</protein>
<evidence type="ECO:0000313" key="1">
    <source>
        <dbReference type="EMBL" id="KAG9443919.1"/>
    </source>
</evidence>
<organism evidence="1 2">
    <name type="scientific">Aristolochia fimbriata</name>
    <name type="common">White veined hardy Dutchman's pipe vine</name>
    <dbReference type="NCBI Taxonomy" id="158543"/>
    <lineage>
        <taxon>Eukaryota</taxon>
        <taxon>Viridiplantae</taxon>
        <taxon>Streptophyta</taxon>
        <taxon>Embryophyta</taxon>
        <taxon>Tracheophyta</taxon>
        <taxon>Spermatophyta</taxon>
        <taxon>Magnoliopsida</taxon>
        <taxon>Magnoliidae</taxon>
        <taxon>Piperales</taxon>
        <taxon>Aristolochiaceae</taxon>
        <taxon>Aristolochia</taxon>
    </lineage>
</organism>
<accession>A0AAV7E6V3</accession>
<proteinExistence type="predicted"/>
<sequence length="117" mass="13784">MAIMLSPQSCRQEKLRLRVPIQFPSSRSCGGHGGKEYTNYYTEENEKARTPGWHCHHPELGRDILRIPIKMRRQRERERERERERGWEIPLGAERGGTGIVRQRLKEACTEGKMRLK</sequence>
<keyword evidence="2" id="KW-1185">Reference proteome</keyword>
<reference evidence="1 2" key="1">
    <citation type="submission" date="2021-07" db="EMBL/GenBank/DDBJ databases">
        <title>The Aristolochia fimbriata genome: insights into angiosperm evolution, floral development and chemical biosynthesis.</title>
        <authorList>
            <person name="Jiao Y."/>
        </authorList>
    </citation>
    <scope>NUCLEOTIDE SEQUENCE [LARGE SCALE GENOMIC DNA]</scope>
    <source>
        <strain evidence="1">IBCAS-2021</strain>
        <tissue evidence="1">Leaf</tissue>
    </source>
</reference>
<comment type="caution">
    <text evidence="1">The sequence shown here is derived from an EMBL/GenBank/DDBJ whole genome shotgun (WGS) entry which is preliminary data.</text>
</comment>
<gene>
    <name evidence="1" type="ORF">H6P81_015259</name>
</gene>
<name>A0AAV7E6V3_ARIFI</name>
<evidence type="ECO:0000313" key="2">
    <source>
        <dbReference type="Proteomes" id="UP000825729"/>
    </source>
</evidence>
<dbReference type="Proteomes" id="UP000825729">
    <property type="component" value="Unassembled WGS sequence"/>
</dbReference>
<dbReference type="AlphaFoldDB" id="A0AAV7E6V3"/>